<dbReference type="InterPro" id="IPR016024">
    <property type="entry name" value="ARM-type_fold"/>
</dbReference>
<gene>
    <name evidence="2" type="ORF">DILT_LOCUS9018</name>
</gene>
<proteinExistence type="predicted"/>
<evidence type="ECO:0000313" key="3">
    <source>
        <dbReference type="Proteomes" id="UP000281553"/>
    </source>
</evidence>
<dbReference type="EMBL" id="UYRU01055796">
    <property type="protein sequence ID" value="VDN13187.1"/>
    <property type="molecule type" value="Genomic_DNA"/>
</dbReference>
<dbReference type="Pfam" id="PF14664">
    <property type="entry name" value="RICTOR_N"/>
    <property type="match status" value="1"/>
</dbReference>
<keyword evidence="3" id="KW-1185">Reference proteome</keyword>
<feature type="domain" description="Rapamycin-insensitive companion of mTOR N-terminal" evidence="1">
    <location>
        <begin position="63"/>
        <end position="183"/>
    </location>
</feature>
<reference evidence="2 3" key="1">
    <citation type="submission" date="2018-11" db="EMBL/GenBank/DDBJ databases">
        <authorList>
            <consortium name="Pathogen Informatics"/>
        </authorList>
    </citation>
    <scope>NUCLEOTIDE SEQUENCE [LARGE SCALE GENOMIC DNA]</scope>
</reference>
<evidence type="ECO:0000259" key="1">
    <source>
        <dbReference type="Pfam" id="PF14664"/>
    </source>
</evidence>
<protein>
    <recommendedName>
        <fullName evidence="1">Rapamycin-insensitive companion of mTOR N-terminal domain-containing protein</fullName>
    </recommendedName>
</protein>
<dbReference type="SUPFAM" id="SSF48371">
    <property type="entry name" value="ARM repeat"/>
    <property type="match status" value="1"/>
</dbReference>
<accession>A0A3P7LNG9</accession>
<sequence>MLHTSRGPTTTPTTNTTAAAKTISSCTSQSRQTLLALRNCAKCVQQVFLSDLASCENVKHPVLLLETLLLALISLADCPYGRRLLGPDTFQKFLVPFTTSFPLVSIPRSAFDTYPDSITFSIGALILLLRSWPGIFYFLSAEGQQCLCTLTQSLTTGSSKLRLRILCLLYSLLPGLPFPHLPTASGAQQFPLQRRKFQQQYQLDVSRLVQTLRRTALSNATPPEPFPNLDGDFVVDEGCRLFGRPRYRLAGASGLVSAAGDANPLASAAAAQILGFLAYKVPPFLLLFLKPRHAVFA</sequence>
<dbReference type="OrthoDB" id="271111at2759"/>
<dbReference type="InterPro" id="IPR028267">
    <property type="entry name" value="Pianissimo_N"/>
</dbReference>
<dbReference type="Proteomes" id="UP000281553">
    <property type="component" value="Unassembled WGS sequence"/>
</dbReference>
<dbReference type="AlphaFoldDB" id="A0A3P7LNG9"/>
<evidence type="ECO:0000313" key="2">
    <source>
        <dbReference type="EMBL" id="VDN13187.1"/>
    </source>
</evidence>
<name>A0A3P7LNG9_DIBLA</name>
<organism evidence="2 3">
    <name type="scientific">Dibothriocephalus latus</name>
    <name type="common">Fish tapeworm</name>
    <name type="synonym">Diphyllobothrium latum</name>
    <dbReference type="NCBI Taxonomy" id="60516"/>
    <lineage>
        <taxon>Eukaryota</taxon>
        <taxon>Metazoa</taxon>
        <taxon>Spiralia</taxon>
        <taxon>Lophotrochozoa</taxon>
        <taxon>Platyhelminthes</taxon>
        <taxon>Cestoda</taxon>
        <taxon>Eucestoda</taxon>
        <taxon>Diphyllobothriidea</taxon>
        <taxon>Diphyllobothriidae</taxon>
        <taxon>Dibothriocephalus</taxon>
    </lineage>
</organism>